<dbReference type="InterPro" id="IPR027417">
    <property type="entry name" value="P-loop_NTPase"/>
</dbReference>
<dbReference type="GO" id="GO:0009116">
    <property type="term" value="P:nucleoside metabolic process"/>
    <property type="evidence" value="ECO:0007669"/>
    <property type="project" value="InterPro"/>
</dbReference>
<accession>A0AAE6YEY7</accession>
<protein>
    <recommendedName>
        <fullName evidence="2">Nucleoside phosphorylase domain-containing protein</fullName>
    </recommendedName>
</protein>
<feature type="domain" description="Nucleoside phosphorylase" evidence="2">
    <location>
        <begin position="1276"/>
        <end position="1517"/>
    </location>
</feature>
<dbReference type="Pfam" id="PF13646">
    <property type="entry name" value="HEAT_2"/>
    <property type="match status" value="5"/>
</dbReference>
<dbReference type="SUPFAM" id="SSF53167">
    <property type="entry name" value="Purine and uridine phosphorylases"/>
    <property type="match status" value="1"/>
</dbReference>
<gene>
    <name evidence="3" type="ORF">HCX60_36495</name>
</gene>
<dbReference type="PANTHER" id="PTHR12697">
    <property type="entry name" value="PBS LYASE HEAT-LIKE PROTEIN"/>
    <property type="match status" value="1"/>
</dbReference>
<dbReference type="InterPro" id="IPR016024">
    <property type="entry name" value="ARM-type_fold"/>
</dbReference>
<sequence length="1528" mass="161384">MADSPYSALRARLVSRTVAHYLPPTFRVRAAADDSGERLRFDALLDLLPSHRAKYAPRPKTWLVTGGAGSGKSTAVLQYAIALLDRETPCVVVDNRTIRQLDVQGLTVKELARQLRPAGVDEKLWKAHVKKNRVVFLVDALNELEREFGGSAEGRFIWQLVAGSHDFTVLVTSRSKVDDLDRTILRDVETVSIEPLGEQDIETYLGMRDESATDALAEIRSGDMLGVASNPFMLSLLTDWLLGTRSVKDRAIPRSRADLLRQTVARPDSEGRLGRAEQDAAKRGLGMEAALCAAALAAITTRKGNADFLARDVEALLGRVFEDRDEIVHTVKAFLDTQMVEPVGDTADDQYSLIHPAFVDFGLALAWRSTSPPPVVLDPAYLDQCLGDWVGLQSDPDSAALGLLAPDAKPLPPELLVDVLLANRGVLGDEVRGVLWQQLGQCFNQGRQTRDRLAGALAALPSTVLRDGLQRGLLRALNTKDPEFADHILAALWSGSLDAQALQRLRRTHQRNKKEPAPRGPDRDEAEAAKRRGWLLESKDPAARRRSANWLSSKGGEQDVDVLLTAMYADSDTAVRGASATALGRIGSPRAVPALLRTLETEDETSVRGSAASALGRIGGAQVVPALTVVLADDAEPSVRGSAASALGRIGDPQAVPRLMTVLGSDSEASVRGSAANALGHIGDPQAVPALTAALADDPDAGVQGSAANALGRIGDPEAVPALTAVLGVHAESSVRGSAAYALGSIGDPQAVVTLTTALAQDTESNVRGSAANALGSIGDPQAVAALTAALTDTDASVRGSAANSLGRIGDPQAIPALTGTLAHDREPIVRGSAANAFGSIGDPRAVPALTTALADGDSGVRGSAANALGRIGDLEAVPALSTTLAGDDEAIVRGAAANALGRIGDAQAVPALSISLADDGEAIVRGAAANALGRIGDPEAVAALTTALAGDGEANVRGSAANALGRINDPGALGPLTAALVGDADDWVRGSAANALGHLGDTAAADVLRTTIRDPEETYRTRRAAVGSLTHLDTGDEEWITVVADRLKYTARNNRHGRALRGAIVDLVGRREITPTTKDWLVGVIRDDTDPLNRTTALEGLARAGQADADLIKFIIAPEHPRADKRPRDSDAGVLGVAATAVVRAAADDPAYTDALLPSVVHMLVQKNTFRATVIPPLTQLRLLPLPVAEQIFRRLTALIDATPPENPFVEPALLAERESLAERRRVEAEVESFTSNPEAVLAGFRAQRTSRFEVTAPHTSAAAAAPDAGDEYHVALLTAVPVETKALFHTLDERGVEITEVQRDGRYYDVFELDSAGRTPVRVVTTQATDQGGQSAAAVTRDLLSAFRPDLVFLIGVCGGFAEHGVSLGDVLFARQVFDYGPERVRPEGAGLRPPVYRADEQVLRLVGRLDARGRLDASLDSHELLIKDFASGEKVIAWRDAELRTELLGLSLDIGGVETEAHGVLHAIWEAFKAKDFVGGAMLKCVSDLGDEEMGVDKKAKQTDAARRAARVALDVAAAFRRADA</sequence>
<dbReference type="Pfam" id="PF01048">
    <property type="entry name" value="PNP_UDP_1"/>
    <property type="match status" value="1"/>
</dbReference>
<dbReference type="SUPFAM" id="SSF52540">
    <property type="entry name" value="P-loop containing nucleoside triphosphate hydrolases"/>
    <property type="match status" value="1"/>
</dbReference>
<dbReference type="PANTHER" id="PTHR12697:SF5">
    <property type="entry name" value="DEOXYHYPUSINE HYDROXYLASE"/>
    <property type="match status" value="1"/>
</dbReference>
<dbReference type="RefSeq" id="WP_078636524.1">
    <property type="nucleotide sequence ID" value="NZ_CM007717.1"/>
</dbReference>
<dbReference type="GO" id="GO:0016491">
    <property type="term" value="F:oxidoreductase activity"/>
    <property type="evidence" value="ECO:0007669"/>
    <property type="project" value="TreeGrafter"/>
</dbReference>
<dbReference type="Proteomes" id="UP000502504">
    <property type="component" value="Chromosome"/>
</dbReference>
<dbReference type="InterPro" id="IPR011989">
    <property type="entry name" value="ARM-like"/>
</dbReference>
<dbReference type="InterPro" id="IPR000845">
    <property type="entry name" value="Nucleoside_phosphorylase_d"/>
</dbReference>
<dbReference type="SMART" id="SM00567">
    <property type="entry name" value="EZ_HEAT"/>
    <property type="match status" value="16"/>
</dbReference>
<dbReference type="InterPro" id="IPR004155">
    <property type="entry name" value="PBS_lyase_HEAT"/>
</dbReference>
<name>A0AAE6YEY7_STRAT</name>
<proteinExistence type="predicted"/>
<dbReference type="SUPFAM" id="SSF48371">
    <property type="entry name" value="ARM repeat"/>
    <property type="match status" value="2"/>
</dbReference>
<evidence type="ECO:0000259" key="2">
    <source>
        <dbReference type="Pfam" id="PF01048"/>
    </source>
</evidence>
<evidence type="ECO:0000256" key="1">
    <source>
        <dbReference type="SAM" id="MobiDB-lite"/>
    </source>
</evidence>
<evidence type="ECO:0000313" key="3">
    <source>
        <dbReference type="EMBL" id="QIT48346.1"/>
    </source>
</evidence>
<dbReference type="Gene3D" id="3.40.50.300">
    <property type="entry name" value="P-loop containing nucleotide triphosphate hydrolases"/>
    <property type="match status" value="1"/>
</dbReference>
<feature type="compositionally biased region" description="Basic and acidic residues" evidence="1">
    <location>
        <begin position="513"/>
        <end position="530"/>
    </location>
</feature>
<dbReference type="EMBL" id="CP050692">
    <property type="protein sequence ID" value="QIT48346.1"/>
    <property type="molecule type" value="Genomic_DNA"/>
</dbReference>
<dbReference type="Gene3D" id="1.25.10.10">
    <property type="entry name" value="Leucine-rich Repeat Variant"/>
    <property type="match status" value="5"/>
</dbReference>
<dbReference type="InterPro" id="IPR035994">
    <property type="entry name" value="Nucleoside_phosphorylase_sf"/>
</dbReference>
<feature type="region of interest" description="Disordered" evidence="1">
    <location>
        <begin position="508"/>
        <end position="538"/>
    </location>
</feature>
<evidence type="ECO:0000313" key="4">
    <source>
        <dbReference type="Proteomes" id="UP000502504"/>
    </source>
</evidence>
<organism evidence="3 4">
    <name type="scientific">Streptomyces antibioticus</name>
    <dbReference type="NCBI Taxonomy" id="1890"/>
    <lineage>
        <taxon>Bacteria</taxon>
        <taxon>Bacillati</taxon>
        <taxon>Actinomycetota</taxon>
        <taxon>Actinomycetes</taxon>
        <taxon>Kitasatosporales</taxon>
        <taxon>Streptomycetaceae</taxon>
        <taxon>Streptomyces</taxon>
    </lineage>
</organism>
<dbReference type="Gene3D" id="3.40.50.1580">
    <property type="entry name" value="Nucleoside phosphorylase domain"/>
    <property type="match status" value="1"/>
</dbReference>
<reference evidence="3 4" key="1">
    <citation type="submission" date="2020-03" db="EMBL/GenBank/DDBJ databases">
        <title>Is there a link between lipid content and antibiotic production in Streptomyces?</title>
        <authorList>
            <person name="David M."/>
            <person name="Lejeune C."/>
            <person name="Abreu S."/>
            <person name="Thibessard A."/>
            <person name="Leblond P."/>
            <person name="Chaminade P."/>
            <person name="Virolle M.-J."/>
        </authorList>
    </citation>
    <scope>NUCLEOTIDE SEQUENCE [LARGE SCALE GENOMIC DNA]</scope>
    <source>
        <strain evidence="3 4">DSM 41481</strain>
    </source>
</reference>